<keyword evidence="2" id="KW-1185">Reference proteome</keyword>
<dbReference type="Proteomes" id="UP000774750">
    <property type="component" value="Unassembled WGS sequence"/>
</dbReference>
<accession>A0A938X4N2</accession>
<dbReference type="RefSeq" id="WP_204445838.1">
    <property type="nucleotide sequence ID" value="NZ_JACJKY010000007.1"/>
</dbReference>
<sequence length="415" mass="48164">MITQKEKEILRRLAFSQREIAESAQMSKLMSDWKKHGSFASDRRPMVTIELWTFSQDIIPSMMECENEEARAIEWQLRSNLANHVLFDDDSIVRPYWPITVPSTFVPFGIEVKTEHANDSTGGDLGHHFISVIHDLADDFHLLKPSVMSVNWEAVKTEEARLFDLFGDILPTKRVCNSINLSPMQNIVHIMSMEDMYMAMYDYPDEFHQMMQMQTDDMMRYLDLLEAEDTLLPTTAEQHLCQGSYCFTDALPSDKEHVKVSDIWGYLDSQETSSISPDMFKEFVWPYYKKLGDRFGRLSYGCCEPVHPLFDSCLHEFENLGKISISPWCDEAFMGECLRGKQIVYLRKPSPNLIGVQSELDEDAVRAHFKQTAQAACGCTLEFAQRDVYHIHNTPDKVKRYVSLIREAYETWWRP</sequence>
<name>A0A938X4N2_9FIRM</name>
<comment type="caution">
    <text evidence="1">The sequence shown here is derived from an EMBL/GenBank/DDBJ whole genome shotgun (WGS) entry which is preliminary data.</text>
</comment>
<proteinExistence type="predicted"/>
<evidence type="ECO:0000313" key="2">
    <source>
        <dbReference type="Proteomes" id="UP000774750"/>
    </source>
</evidence>
<dbReference type="AlphaFoldDB" id="A0A938X4N2"/>
<evidence type="ECO:0000313" key="1">
    <source>
        <dbReference type="EMBL" id="MBM6920687.1"/>
    </source>
</evidence>
<protein>
    <recommendedName>
        <fullName evidence="3">Uroporphyrinogen decarboxylase (URO-D) domain-containing protein</fullName>
    </recommendedName>
</protein>
<dbReference type="SUPFAM" id="SSF51726">
    <property type="entry name" value="UROD/MetE-like"/>
    <property type="match status" value="1"/>
</dbReference>
<evidence type="ECO:0008006" key="3">
    <source>
        <dbReference type="Google" id="ProtNLM"/>
    </source>
</evidence>
<dbReference type="InterPro" id="IPR038071">
    <property type="entry name" value="UROD/MetE-like_sf"/>
</dbReference>
<dbReference type="EMBL" id="JACJKY010000007">
    <property type="protein sequence ID" value="MBM6920687.1"/>
    <property type="molecule type" value="Genomic_DNA"/>
</dbReference>
<gene>
    <name evidence="1" type="ORF">H6A12_05905</name>
</gene>
<organism evidence="1 2">
    <name type="scientific">Merdimmobilis hominis</name>
    <dbReference type="NCBI Taxonomy" id="2897707"/>
    <lineage>
        <taxon>Bacteria</taxon>
        <taxon>Bacillati</taxon>
        <taxon>Bacillota</taxon>
        <taxon>Clostridia</taxon>
        <taxon>Eubacteriales</taxon>
        <taxon>Oscillospiraceae</taxon>
        <taxon>Merdimmobilis</taxon>
    </lineage>
</organism>
<dbReference type="Gene3D" id="3.20.20.210">
    <property type="match status" value="1"/>
</dbReference>
<reference evidence="1" key="1">
    <citation type="submission" date="2020-08" db="EMBL/GenBank/DDBJ databases">
        <authorList>
            <person name="Cejkova D."/>
            <person name="Kubasova T."/>
            <person name="Jahodarova E."/>
            <person name="Rychlik I."/>
        </authorList>
    </citation>
    <scope>NUCLEOTIDE SEQUENCE</scope>
    <source>
        <strain evidence="1">An559</strain>
    </source>
</reference>
<reference evidence="1" key="2">
    <citation type="journal article" date="2021" name="Sci. Rep.">
        <title>The distribution of antibiotic resistance genes in chicken gut microbiota commensals.</title>
        <authorList>
            <person name="Juricova H."/>
            <person name="Matiasovicova J."/>
            <person name="Kubasova T."/>
            <person name="Cejkova D."/>
            <person name="Rychlik I."/>
        </authorList>
    </citation>
    <scope>NUCLEOTIDE SEQUENCE</scope>
    <source>
        <strain evidence="1">An559</strain>
    </source>
</reference>